<dbReference type="InterPro" id="IPR035906">
    <property type="entry name" value="MetI-like_sf"/>
</dbReference>
<evidence type="ECO:0000256" key="6">
    <source>
        <dbReference type="RuleBase" id="RU363032"/>
    </source>
</evidence>
<dbReference type="KEGG" id="cvt:B843_10210"/>
<dbReference type="PANTHER" id="PTHR30177:SF4">
    <property type="entry name" value="OSMOPROTECTANT IMPORT PERMEASE PROTEIN OSMW"/>
    <property type="match status" value="1"/>
</dbReference>
<dbReference type="PANTHER" id="PTHR30177">
    <property type="entry name" value="GLYCINE BETAINE/L-PROLINE TRANSPORT SYSTEM PERMEASE PROTEIN PROW"/>
    <property type="match status" value="1"/>
</dbReference>
<keyword evidence="3 6" id="KW-0812">Transmembrane</keyword>
<dbReference type="Gene3D" id="1.10.3720.10">
    <property type="entry name" value="MetI-like"/>
    <property type="match status" value="1"/>
</dbReference>
<protein>
    <submittedName>
        <fullName evidence="8">Transport system permease</fullName>
    </submittedName>
</protein>
<evidence type="ECO:0000313" key="9">
    <source>
        <dbReference type="Proteomes" id="UP000019222"/>
    </source>
</evidence>
<keyword evidence="2 6" id="KW-0813">Transport</keyword>
<dbReference type="eggNOG" id="COG1174">
    <property type="taxonomic scope" value="Bacteria"/>
</dbReference>
<reference evidence="8 9" key="1">
    <citation type="submission" date="2013-02" db="EMBL/GenBank/DDBJ databases">
        <title>The complete genome sequence of Corynebacterium vitaeruminis DSM 20294.</title>
        <authorList>
            <person name="Ruckert C."/>
            <person name="Albersmeier A."/>
            <person name="Kalinowski J."/>
        </authorList>
    </citation>
    <scope>NUCLEOTIDE SEQUENCE [LARGE SCALE GENOMIC DNA]</scope>
    <source>
        <strain evidence="9">ATCC 10234</strain>
    </source>
</reference>
<dbReference type="GO" id="GO:0005886">
    <property type="term" value="C:plasma membrane"/>
    <property type="evidence" value="ECO:0007669"/>
    <property type="project" value="UniProtKB-SubCell"/>
</dbReference>
<feature type="transmembrane region" description="Helical" evidence="6">
    <location>
        <begin position="74"/>
        <end position="100"/>
    </location>
</feature>
<comment type="similarity">
    <text evidence="6">Belongs to the binding-protein-dependent transport system permease family.</text>
</comment>
<dbReference type="HOGENOM" id="CLU_046113_7_2_11"/>
<feature type="transmembrane region" description="Helical" evidence="6">
    <location>
        <begin position="39"/>
        <end position="62"/>
    </location>
</feature>
<evidence type="ECO:0000256" key="1">
    <source>
        <dbReference type="ARBA" id="ARBA00004141"/>
    </source>
</evidence>
<dbReference type="PROSITE" id="PS50928">
    <property type="entry name" value="ABC_TM1"/>
    <property type="match status" value="1"/>
</dbReference>
<keyword evidence="4 6" id="KW-1133">Transmembrane helix</keyword>
<dbReference type="GO" id="GO:0055085">
    <property type="term" value="P:transmembrane transport"/>
    <property type="evidence" value="ECO:0007669"/>
    <property type="project" value="InterPro"/>
</dbReference>
<evidence type="ECO:0000259" key="7">
    <source>
        <dbReference type="PROSITE" id="PS50928"/>
    </source>
</evidence>
<evidence type="ECO:0000256" key="2">
    <source>
        <dbReference type="ARBA" id="ARBA00022448"/>
    </source>
</evidence>
<dbReference type="GO" id="GO:0031460">
    <property type="term" value="P:glycine betaine transport"/>
    <property type="evidence" value="ECO:0007669"/>
    <property type="project" value="TreeGrafter"/>
</dbReference>
<dbReference type="Pfam" id="PF00528">
    <property type="entry name" value="BPD_transp_1"/>
    <property type="match status" value="1"/>
</dbReference>
<comment type="subcellular location">
    <subcellularLocation>
        <location evidence="6">Cell membrane</location>
        <topology evidence="6">Multi-pass membrane protein</topology>
    </subcellularLocation>
    <subcellularLocation>
        <location evidence="1">Membrane</location>
        <topology evidence="1">Multi-pass membrane protein</topology>
    </subcellularLocation>
</comment>
<evidence type="ECO:0000256" key="3">
    <source>
        <dbReference type="ARBA" id="ARBA00022692"/>
    </source>
</evidence>
<dbReference type="InterPro" id="IPR000515">
    <property type="entry name" value="MetI-like"/>
</dbReference>
<dbReference type="STRING" id="1224164.B843_10210"/>
<proteinExistence type="inferred from homology"/>
<evidence type="ECO:0000313" key="8">
    <source>
        <dbReference type="EMBL" id="AHI23427.1"/>
    </source>
</evidence>
<keyword evidence="5 6" id="KW-0472">Membrane</keyword>
<dbReference type="EMBL" id="CP004353">
    <property type="protein sequence ID" value="AHI23427.1"/>
    <property type="molecule type" value="Genomic_DNA"/>
</dbReference>
<feature type="transmembrane region" description="Helical" evidence="6">
    <location>
        <begin position="120"/>
        <end position="148"/>
    </location>
</feature>
<gene>
    <name evidence="8" type="ORF">B843_10210</name>
</gene>
<accession>W5Y2L0</accession>
<dbReference type="Proteomes" id="UP000019222">
    <property type="component" value="Chromosome"/>
</dbReference>
<dbReference type="RefSeq" id="WP_244877322.1">
    <property type="nucleotide sequence ID" value="NZ_CP004353.1"/>
</dbReference>
<keyword evidence="9" id="KW-1185">Reference proteome</keyword>
<dbReference type="AlphaFoldDB" id="W5Y2L0"/>
<organism evidence="8 9">
    <name type="scientific">Corynebacterium vitaeruminis DSM 20294</name>
    <dbReference type="NCBI Taxonomy" id="1224164"/>
    <lineage>
        <taxon>Bacteria</taxon>
        <taxon>Bacillati</taxon>
        <taxon>Actinomycetota</taxon>
        <taxon>Actinomycetes</taxon>
        <taxon>Mycobacteriales</taxon>
        <taxon>Corynebacteriaceae</taxon>
        <taxon>Corynebacterium</taxon>
    </lineage>
</organism>
<dbReference type="CDD" id="cd06261">
    <property type="entry name" value="TM_PBP2"/>
    <property type="match status" value="1"/>
</dbReference>
<name>W5Y2L0_9CORY</name>
<feature type="transmembrane region" description="Helical" evidence="6">
    <location>
        <begin position="169"/>
        <end position="191"/>
    </location>
</feature>
<evidence type="ECO:0000256" key="5">
    <source>
        <dbReference type="ARBA" id="ARBA00023136"/>
    </source>
</evidence>
<feature type="domain" description="ABC transmembrane type-1" evidence="7">
    <location>
        <begin position="5"/>
        <end position="190"/>
    </location>
</feature>
<dbReference type="PATRIC" id="fig|1224164.3.peg.2058"/>
<dbReference type="SUPFAM" id="SSF161098">
    <property type="entry name" value="MetI-like"/>
    <property type="match status" value="1"/>
</dbReference>
<dbReference type="InterPro" id="IPR051204">
    <property type="entry name" value="ABC_transp_perm/SBD"/>
</dbReference>
<sequence>MAELTLTHLWLALSAIAIATVISVPVGWIAQRFSLGRTALLGLISALYAIPSLPMFILVPIITGTSMRSQATMVIVLSIYAVAVLTRSCADAFGAVSPAARTSAVAVGYSPWQSFLNVELPLATPVIIAGLRVAAVSTVSLVTVGAVVGIKSLGTLFTDGFQRNIVAEVAMGLVLTVVLALLVDAMVVLLGRLLTPWTRARGGVGA</sequence>
<evidence type="ECO:0000256" key="4">
    <source>
        <dbReference type="ARBA" id="ARBA00022989"/>
    </source>
</evidence>